<sequence>MRQIKYAPGIPQIYNTSIIIGACRVIPRDDEGSGFDTDQFWWNDARMDQKRLAQLGRHQTWLSPQRADGFVYTYSSQMIGRILLHIREACDKATETSLPTEILVILYGLGNPAIGCHMDCTKDFLAPGAIITPTMILNELPPGRDVTLAMRIFSTIPGVHVYSLLGPELDEHTRAFEDVYKTAAADGTLIKQAFTEGDVMDCRISKKEELLGKHRHYELALWLRQGPKDTDGTTVVEDRILQFMDPYPGETVLQCQCRVALLATVVNFRLSMALLTDNMVAKFELKRPLDQTCLEWDMPRWLERRANLTRPRSNEWYKLFEIEEEIETEAGLLWSRYTRFRLYLRAAHFETYLAEEEGEEEIRHTPKSIERALTDIEDFFDFILDQVEKTASACKAIVEKTKEEYGNESLSEIDQDPNRLEDLKSTWQVLFGMTNDQYPHVYPRE</sequence>
<protein>
    <submittedName>
        <fullName evidence="1">ORF20</fullName>
    </submittedName>
</protein>
<dbReference type="PROSITE" id="PS51257">
    <property type="entry name" value="PROKAR_LIPOPROTEIN"/>
    <property type="match status" value="1"/>
</dbReference>
<dbReference type="EMBL" id="JAAOAR010000175">
    <property type="protein sequence ID" value="KAF5598074.1"/>
    <property type="molecule type" value="Genomic_DNA"/>
</dbReference>
<proteinExistence type="predicted"/>
<accession>A0A8H5PJY1</accession>
<evidence type="ECO:0000313" key="2">
    <source>
        <dbReference type="Proteomes" id="UP000544095"/>
    </source>
</evidence>
<organism evidence="1 2">
    <name type="scientific">Fusarium pseudoanthophilum</name>
    <dbReference type="NCBI Taxonomy" id="48495"/>
    <lineage>
        <taxon>Eukaryota</taxon>
        <taxon>Fungi</taxon>
        <taxon>Dikarya</taxon>
        <taxon>Ascomycota</taxon>
        <taxon>Pezizomycotina</taxon>
        <taxon>Sordariomycetes</taxon>
        <taxon>Hypocreomycetidae</taxon>
        <taxon>Hypocreales</taxon>
        <taxon>Nectriaceae</taxon>
        <taxon>Fusarium</taxon>
        <taxon>Fusarium fujikuroi species complex</taxon>
    </lineage>
</organism>
<comment type="caution">
    <text evidence="1">The sequence shown here is derived from an EMBL/GenBank/DDBJ whole genome shotgun (WGS) entry which is preliminary data.</text>
</comment>
<keyword evidence="2" id="KW-1185">Reference proteome</keyword>
<gene>
    <name evidence="1" type="ORF">FPANT_3838</name>
</gene>
<dbReference type="Proteomes" id="UP000544095">
    <property type="component" value="Unassembled WGS sequence"/>
</dbReference>
<name>A0A8H5PJY1_9HYPO</name>
<evidence type="ECO:0000313" key="1">
    <source>
        <dbReference type="EMBL" id="KAF5598074.1"/>
    </source>
</evidence>
<reference evidence="1 2" key="1">
    <citation type="submission" date="2020-05" db="EMBL/GenBank/DDBJ databases">
        <title>Identification and distribution of gene clusters putatively required for synthesis of sphingolipid metabolism inhibitors in phylogenetically diverse species of the filamentous fungus Fusarium.</title>
        <authorList>
            <person name="Kim H.-S."/>
            <person name="Busman M."/>
            <person name="Brown D.W."/>
            <person name="Divon H."/>
            <person name="Uhlig S."/>
            <person name="Proctor R.H."/>
        </authorList>
    </citation>
    <scope>NUCLEOTIDE SEQUENCE [LARGE SCALE GENOMIC DNA]</scope>
    <source>
        <strain evidence="1 2">NRRL 25211</strain>
    </source>
</reference>
<dbReference type="AlphaFoldDB" id="A0A8H5PJY1"/>